<keyword evidence="4 6" id="KW-0067">ATP-binding</keyword>
<keyword evidence="2" id="KW-0813">Transport</keyword>
<dbReference type="InterPro" id="IPR003593">
    <property type="entry name" value="AAA+_ATPase"/>
</dbReference>
<gene>
    <name evidence="6" type="primary">ybhF_3</name>
    <name evidence="6" type="ORF">UMC4404_12901</name>
</gene>
<dbReference type="Gene3D" id="3.40.50.300">
    <property type="entry name" value="P-loop containing nucleotide triphosphate hydrolases"/>
    <property type="match status" value="1"/>
</dbReference>
<dbReference type="GO" id="GO:0016887">
    <property type="term" value="F:ATP hydrolysis activity"/>
    <property type="evidence" value="ECO:0007669"/>
    <property type="project" value="InterPro"/>
</dbReference>
<dbReference type="InterPro" id="IPR027417">
    <property type="entry name" value="P-loop_NTPase"/>
</dbReference>
<sequence length="307" mass="34671">MQKHVLKTKNLSKEYKKIVALKNINISIKKGDIYGLIGENGAGKTTLIRLITGLIYQTNGEIELFEEMEASKLSKQRRRIGCIIESPVLYEDMTAKQNLEIIRVQRGIPGKGCIDEVLNLVNLPDTKSKKVKDFSLGMKQRLALAIALLGDPEFLILDEPINGLDPIGIIEFRELIKKLNREKKITILISSHILSELHQLATYYGIIHKGNLIEEISVEELNERCKKHINLEVDDSAKASIILENNLKIKNFSVLPNNVIKIYDYLDRVKLISNELVSNGVGIERINTQGDGLEEYFTRLIGGNRNV</sequence>
<dbReference type="SUPFAM" id="SSF52540">
    <property type="entry name" value="P-loop containing nucleoside triphosphate hydrolases"/>
    <property type="match status" value="1"/>
</dbReference>
<protein>
    <submittedName>
        <fullName evidence="6">ABC transporter ATP-binding protein</fullName>
    </submittedName>
</protein>
<dbReference type="Pfam" id="PF00005">
    <property type="entry name" value="ABC_tran"/>
    <property type="match status" value="1"/>
</dbReference>
<evidence type="ECO:0000313" key="6">
    <source>
        <dbReference type="EMBL" id="CEO33310.1"/>
    </source>
</evidence>
<name>A0A9P1L4E0_PARSO</name>
<dbReference type="PANTHER" id="PTHR43335:SF8">
    <property type="entry name" value="ABC TRANSPORTER, ATP-BINDING PROTEIN"/>
    <property type="match status" value="1"/>
</dbReference>
<keyword evidence="3" id="KW-0547">Nucleotide-binding</keyword>
<dbReference type="PROSITE" id="PS00211">
    <property type="entry name" value="ABC_TRANSPORTER_1"/>
    <property type="match status" value="1"/>
</dbReference>
<feature type="domain" description="ABC transporter" evidence="5">
    <location>
        <begin position="6"/>
        <end position="234"/>
    </location>
</feature>
<dbReference type="InterPro" id="IPR017871">
    <property type="entry name" value="ABC_transporter-like_CS"/>
</dbReference>
<comment type="caution">
    <text evidence="6">The sequence shown here is derived from an EMBL/GenBank/DDBJ whole genome shotgun (WGS) entry which is preliminary data.</text>
</comment>
<proteinExistence type="inferred from homology"/>
<evidence type="ECO:0000256" key="4">
    <source>
        <dbReference type="ARBA" id="ARBA00022840"/>
    </source>
</evidence>
<dbReference type="EMBL" id="CDNY01000003">
    <property type="protein sequence ID" value="CEO33310.1"/>
    <property type="molecule type" value="Genomic_DNA"/>
</dbReference>
<evidence type="ECO:0000256" key="2">
    <source>
        <dbReference type="ARBA" id="ARBA00022448"/>
    </source>
</evidence>
<dbReference type="Proteomes" id="UP000049685">
    <property type="component" value="Unassembled WGS sequence"/>
</dbReference>
<dbReference type="PANTHER" id="PTHR43335">
    <property type="entry name" value="ABC TRANSPORTER, ATP-BINDING PROTEIN"/>
    <property type="match status" value="1"/>
</dbReference>
<evidence type="ECO:0000256" key="1">
    <source>
        <dbReference type="ARBA" id="ARBA00005417"/>
    </source>
</evidence>
<dbReference type="GO" id="GO:0005524">
    <property type="term" value="F:ATP binding"/>
    <property type="evidence" value="ECO:0007669"/>
    <property type="project" value="UniProtKB-KW"/>
</dbReference>
<evidence type="ECO:0000256" key="3">
    <source>
        <dbReference type="ARBA" id="ARBA00022741"/>
    </source>
</evidence>
<dbReference type="RefSeq" id="WP_057558498.1">
    <property type="nucleotide sequence ID" value="NZ_CDNR01000002.1"/>
</dbReference>
<organism evidence="6 7">
    <name type="scientific">Paraclostridium sordellii</name>
    <name type="common">Clostridium sordellii</name>
    <dbReference type="NCBI Taxonomy" id="1505"/>
    <lineage>
        <taxon>Bacteria</taxon>
        <taxon>Bacillati</taxon>
        <taxon>Bacillota</taxon>
        <taxon>Clostridia</taxon>
        <taxon>Peptostreptococcales</taxon>
        <taxon>Peptostreptococcaceae</taxon>
        <taxon>Paraclostridium</taxon>
    </lineage>
</organism>
<dbReference type="SMART" id="SM00382">
    <property type="entry name" value="AAA"/>
    <property type="match status" value="1"/>
</dbReference>
<dbReference type="AlphaFoldDB" id="A0A9P1L4E0"/>
<evidence type="ECO:0000313" key="7">
    <source>
        <dbReference type="Proteomes" id="UP000049685"/>
    </source>
</evidence>
<dbReference type="InterPro" id="IPR003439">
    <property type="entry name" value="ABC_transporter-like_ATP-bd"/>
</dbReference>
<comment type="similarity">
    <text evidence="1">Belongs to the ABC transporter superfamily.</text>
</comment>
<accession>A0A9P1L4E0</accession>
<reference evidence="7" key="1">
    <citation type="submission" date="2015-01" db="EMBL/GenBank/DDBJ databases">
        <authorList>
            <person name="Aslett A.Martin."/>
            <person name="De Silva Nishadi"/>
        </authorList>
    </citation>
    <scope>NUCLEOTIDE SEQUENCE [LARGE SCALE GENOMIC DNA]</scope>
    <source>
        <strain evidence="7">UMC4404</strain>
    </source>
</reference>
<evidence type="ECO:0000259" key="5">
    <source>
        <dbReference type="PROSITE" id="PS50893"/>
    </source>
</evidence>
<dbReference type="PROSITE" id="PS50893">
    <property type="entry name" value="ABC_TRANSPORTER_2"/>
    <property type="match status" value="1"/>
</dbReference>